<dbReference type="GO" id="GO:0016491">
    <property type="term" value="F:oxidoreductase activity"/>
    <property type="evidence" value="ECO:0007669"/>
    <property type="project" value="UniProtKB-KW"/>
</dbReference>
<keyword evidence="3" id="KW-0560">Oxidoreductase</keyword>
<accession>A0A423X3P0</accession>
<proteinExistence type="predicted"/>
<dbReference type="SUPFAM" id="SSF51905">
    <property type="entry name" value="FAD/NAD(P)-binding domain"/>
    <property type="match status" value="1"/>
</dbReference>
<dbReference type="InterPro" id="IPR002938">
    <property type="entry name" value="FAD-bd"/>
</dbReference>
<dbReference type="Gene3D" id="3.50.50.60">
    <property type="entry name" value="FAD/NAD(P)-binding domain"/>
    <property type="match status" value="1"/>
</dbReference>
<sequence>MYHIPGRRMVATRTGNQPFTQVTLSTMSPSQKLIESMSRSADEQKAAWAEDFKGAGWKTSQLSNGMLDSADFFYVSESAQVRMDQWHKGRLVLLGDARYCPSPNSGLGSTASLVGCYVMAGHLDEHGDDVDAALGAYETEMRPFVTEGAEVGTQNSEVVLLRHAE</sequence>
<evidence type="ECO:0000313" key="6">
    <source>
        <dbReference type="Proteomes" id="UP000283895"/>
    </source>
</evidence>
<evidence type="ECO:0000259" key="4">
    <source>
        <dbReference type="Pfam" id="PF01494"/>
    </source>
</evidence>
<evidence type="ECO:0000256" key="3">
    <source>
        <dbReference type="ARBA" id="ARBA00023002"/>
    </source>
</evidence>
<dbReference type="EMBL" id="LKEA01000003">
    <property type="protein sequence ID" value="ROW10408.1"/>
    <property type="molecule type" value="Genomic_DNA"/>
</dbReference>
<dbReference type="AlphaFoldDB" id="A0A423X3P0"/>
<organism evidence="5 6">
    <name type="scientific">Cytospora schulzeri</name>
    <dbReference type="NCBI Taxonomy" id="448051"/>
    <lineage>
        <taxon>Eukaryota</taxon>
        <taxon>Fungi</taxon>
        <taxon>Dikarya</taxon>
        <taxon>Ascomycota</taxon>
        <taxon>Pezizomycotina</taxon>
        <taxon>Sordariomycetes</taxon>
        <taxon>Sordariomycetidae</taxon>
        <taxon>Diaporthales</taxon>
        <taxon>Cytosporaceae</taxon>
        <taxon>Cytospora</taxon>
    </lineage>
</organism>
<protein>
    <recommendedName>
        <fullName evidence="4">FAD-binding domain-containing protein</fullName>
    </recommendedName>
</protein>
<comment type="caution">
    <text evidence="5">The sequence shown here is derived from an EMBL/GenBank/DDBJ whole genome shotgun (WGS) entry which is preliminary data.</text>
</comment>
<evidence type="ECO:0000313" key="5">
    <source>
        <dbReference type="EMBL" id="ROW10408.1"/>
    </source>
</evidence>
<dbReference type="Pfam" id="PF01494">
    <property type="entry name" value="FAD_binding_3"/>
    <property type="match status" value="1"/>
</dbReference>
<dbReference type="PANTHER" id="PTHR46865:SF7">
    <property type="entry name" value="MONOOXYGENASE, PUTATIVE (AFU_ORTHOLOGUE AFUA_8G07040)-RELATED"/>
    <property type="match status" value="1"/>
</dbReference>
<dbReference type="InterPro" id="IPR051704">
    <property type="entry name" value="FAD_aromatic-hydroxylase"/>
</dbReference>
<keyword evidence="6" id="KW-1185">Reference proteome</keyword>
<dbReference type="InterPro" id="IPR036188">
    <property type="entry name" value="FAD/NAD-bd_sf"/>
</dbReference>
<dbReference type="OrthoDB" id="655030at2759"/>
<dbReference type="STRING" id="356882.A0A423X3P0"/>
<feature type="domain" description="FAD-binding" evidence="4">
    <location>
        <begin position="55"/>
        <end position="146"/>
    </location>
</feature>
<name>A0A423X3P0_9PEZI</name>
<dbReference type="Proteomes" id="UP000283895">
    <property type="component" value="Unassembled WGS sequence"/>
</dbReference>
<keyword evidence="2" id="KW-0274">FAD</keyword>
<dbReference type="GO" id="GO:0071949">
    <property type="term" value="F:FAD binding"/>
    <property type="evidence" value="ECO:0007669"/>
    <property type="project" value="InterPro"/>
</dbReference>
<gene>
    <name evidence="5" type="ORF">VMCG_02065</name>
</gene>
<evidence type="ECO:0000256" key="2">
    <source>
        <dbReference type="ARBA" id="ARBA00022827"/>
    </source>
</evidence>
<dbReference type="Gene3D" id="3.30.9.10">
    <property type="entry name" value="D-Amino Acid Oxidase, subunit A, domain 2"/>
    <property type="match status" value="1"/>
</dbReference>
<evidence type="ECO:0000256" key="1">
    <source>
        <dbReference type="ARBA" id="ARBA00022630"/>
    </source>
</evidence>
<dbReference type="PANTHER" id="PTHR46865">
    <property type="entry name" value="OXIDOREDUCTASE-RELATED"/>
    <property type="match status" value="1"/>
</dbReference>
<keyword evidence="1" id="KW-0285">Flavoprotein</keyword>
<reference evidence="5 6" key="1">
    <citation type="submission" date="2015-09" db="EMBL/GenBank/DDBJ databases">
        <title>Host preference determinants of Valsa canker pathogens revealed by comparative genomics.</title>
        <authorList>
            <person name="Yin Z."/>
            <person name="Huang L."/>
        </authorList>
    </citation>
    <scope>NUCLEOTIDE SEQUENCE [LARGE SCALE GENOMIC DNA]</scope>
    <source>
        <strain evidence="5 6">03-1</strain>
    </source>
</reference>